<dbReference type="Ensembl" id="ENSCAFT00040046465.1">
    <property type="protein sequence ID" value="ENSCAFP00040040549.1"/>
    <property type="gene ID" value="ENSCAFG00040024939.1"/>
</dbReference>
<evidence type="ECO:0000313" key="3">
    <source>
        <dbReference type="Ensembl" id="ENSCAFP00040040549.1"/>
    </source>
</evidence>
<keyword evidence="2" id="KW-1133">Transmembrane helix</keyword>
<feature type="region of interest" description="Disordered" evidence="1">
    <location>
        <begin position="104"/>
        <end position="155"/>
    </location>
</feature>
<keyword evidence="2" id="KW-0812">Transmembrane</keyword>
<keyword evidence="2" id="KW-0472">Membrane</keyword>
<evidence type="ECO:0000256" key="1">
    <source>
        <dbReference type="SAM" id="MobiDB-lite"/>
    </source>
</evidence>
<reference evidence="3" key="2">
    <citation type="submission" date="2025-08" db="UniProtKB">
        <authorList>
            <consortium name="Ensembl"/>
        </authorList>
    </citation>
    <scope>IDENTIFICATION</scope>
</reference>
<accession>A0A8C0TSA4</accession>
<evidence type="ECO:0000256" key="2">
    <source>
        <dbReference type="SAM" id="Phobius"/>
    </source>
</evidence>
<feature type="transmembrane region" description="Helical" evidence="2">
    <location>
        <begin position="284"/>
        <end position="303"/>
    </location>
</feature>
<proteinExistence type="predicted"/>
<reference evidence="3" key="1">
    <citation type="submission" date="2018-10" db="EMBL/GenBank/DDBJ databases">
        <title>De novo assembly of a Great Dane genome.</title>
        <authorList>
            <person name="Kidd J.M."/>
            <person name="Pendleton A.L."/>
            <person name="Shen F."/>
            <person name="Emery S."/>
        </authorList>
    </citation>
    <scope>NUCLEOTIDE SEQUENCE [LARGE SCALE GENOMIC DNA]</scope>
    <source>
        <strain evidence="3">Great Dane</strain>
    </source>
</reference>
<protein>
    <submittedName>
        <fullName evidence="3">Uncharacterized protein</fullName>
    </submittedName>
</protein>
<evidence type="ECO:0000313" key="4">
    <source>
        <dbReference type="Proteomes" id="UP000694542"/>
    </source>
</evidence>
<feature type="compositionally biased region" description="Polar residues" evidence="1">
    <location>
        <begin position="141"/>
        <end position="153"/>
    </location>
</feature>
<feature type="transmembrane region" description="Helical" evidence="2">
    <location>
        <begin position="315"/>
        <end position="335"/>
    </location>
</feature>
<sequence length="363" mass="38033">CSRLPCPTPEGLCRGVRAPRAARGAAAAPAPGPTRSGARPRPRPPSLPPGSAGPRPQAPSHARSCRSPRGLPWCAGGELGRGRGGELGELRAGWGAALGAGELHSGRGAARRPGSCTRGRGAERRPGSCTRGRGAARRPGSCTQSGELHSGSGSCARAGELHSGRGAAFGLGELHWGRGAESGRELPSGPGELLSGSGSCTGAGELRAGWGAVPGARAWELCSWRSSLNSDYYARHLRDQTERRNGGIEAQVKKENGPAAEKRIPQGLFFFPGSPTLTPLSGQIVSVCSSLLVLLLTQLCLVLARWPVLLSQNPLWITVIVLLLVLITGITRVIWRQPQSSHPLHFKVLSLPLLPTPEHLYEC</sequence>
<dbReference type="Proteomes" id="UP000694542">
    <property type="component" value="Chromosome 27"/>
</dbReference>
<feature type="region of interest" description="Disordered" evidence="1">
    <location>
        <begin position="1"/>
        <end position="67"/>
    </location>
</feature>
<organism evidence="3 4">
    <name type="scientific">Canis lupus familiaris</name>
    <name type="common">Dog</name>
    <name type="synonym">Canis familiaris</name>
    <dbReference type="NCBI Taxonomy" id="9615"/>
    <lineage>
        <taxon>Eukaryota</taxon>
        <taxon>Metazoa</taxon>
        <taxon>Chordata</taxon>
        <taxon>Craniata</taxon>
        <taxon>Vertebrata</taxon>
        <taxon>Euteleostomi</taxon>
        <taxon>Mammalia</taxon>
        <taxon>Eutheria</taxon>
        <taxon>Laurasiatheria</taxon>
        <taxon>Carnivora</taxon>
        <taxon>Caniformia</taxon>
        <taxon>Canidae</taxon>
        <taxon>Canis</taxon>
    </lineage>
</organism>
<dbReference type="AlphaFoldDB" id="A0A8C0TSA4"/>
<feature type="compositionally biased region" description="Low complexity" evidence="1">
    <location>
        <begin position="14"/>
        <end position="39"/>
    </location>
</feature>
<name>A0A8C0TSA4_CANLF</name>